<proteinExistence type="predicted"/>
<organism evidence="2 3">
    <name type="scientific">Caerostris darwini</name>
    <dbReference type="NCBI Taxonomy" id="1538125"/>
    <lineage>
        <taxon>Eukaryota</taxon>
        <taxon>Metazoa</taxon>
        <taxon>Ecdysozoa</taxon>
        <taxon>Arthropoda</taxon>
        <taxon>Chelicerata</taxon>
        <taxon>Arachnida</taxon>
        <taxon>Araneae</taxon>
        <taxon>Araneomorphae</taxon>
        <taxon>Entelegynae</taxon>
        <taxon>Araneoidea</taxon>
        <taxon>Araneidae</taxon>
        <taxon>Caerostris</taxon>
    </lineage>
</organism>
<name>A0AAV4R587_9ARAC</name>
<feature type="compositionally biased region" description="Basic residues" evidence="1">
    <location>
        <begin position="42"/>
        <end position="51"/>
    </location>
</feature>
<comment type="caution">
    <text evidence="2">The sequence shown here is derived from an EMBL/GenBank/DDBJ whole genome shotgun (WGS) entry which is preliminary data.</text>
</comment>
<keyword evidence="3" id="KW-1185">Reference proteome</keyword>
<protein>
    <submittedName>
        <fullName evidence="2">Uncharacterized protein</fullName>
    </submittedName>
</protein>
<evidence type="ECO:0000313" key="3">
    <source>
        <dbReference type="Proteomes" id="UP001054837"/>
    </source>
</evidence>
<sequence length="101" mass="11480">MNIHRNPFQNLSRWRQPIQKRKGNPVTRCKSSASNDTAGRPNRGKIRNKHRGGVEREVRPAPFPSRARVPSPSPTATRFSCPNKAPVMHTLPRIRFLLSCT</sequence>
<dbReference type="EMBL" id="BPLQ01005651">
    <property type="protein sequence ID" value="GIY16214.1"/>
    <property type="molecule type" value="Genomic_DNA"/>
</dbReference>
<evidence type="ECO:0000313" key="2">
    <source>
        <dbReference type="EMBL" id="GIY16214.1"/>
    </source>
</evidence>
<reference evidence="2 3" key="1">
    <citation type="submission" date="2021-06" db="EMBL/GenBank/DDBJ databases">
        <title>Caerostris darwini draft genome.</title>
        <authorList>
            <person name="Kono N."/>
            <person name="Arakawa K."/>
        </authorList>
    </citation>
    <scope>NUCLEOTIDE SEQUENCE [LARGE SCALE GENOMIC DNA]</scope>
</reference>
<gene>
    <name evidence="2" type="ORF">CDAR_580561</name>
</gene>
<feature type="region of interest" description="Disordered" evidence="1">
    <location>
        <begin position="1"/>
        <end position="81"/>
    </location>
</feature>
<dbReference type="Proteomes" id="UP001054837">
    <property type="component" value="Unassembled WGS sequence"/>
</dbReference>
<evidence type="ECO:0000256" key="1">
    <source>
        <dbReference type="SAM" id="MobiDB-lite"/>
    </source>
</evidence>
<dbReference type="AlphaFoldDB" id="A0AAV4R587"/>
<accession>A0AAV4R587</accession>